<evidence type="ECO:0000313" key="1">
    <source>
        <dbReference type="EMBL" id="QBK86309.1"/>
    </source>
</evidence>
<organism evidence="1">
    <name type="scientific">Marseillevirus LCMAC102</name>
    <dbReference type="NCBI Taxonomy" id="2506603"/>
    <lineage>
        <taxon>Viruses</taxon>
        <taxon>Varidnaviria</taxon>
        <taxon>Bamfordvirae</taxon>
        <taxon>Nucleocytoviricota</taxon>
        <taxon>Megaviricetes</taxon>
        <taxon>Pimascovirales</taxon>
        <taxon>Pimascovirales incertae sedis</taxon>
        <taxon>Marseilleviridae</taxon>
    </lineage>
</organism>
<sequence>MDIAQLQSQYNSQKYNKIIWPDNYFDEYALYKAITGFKWNSMCVNYLYQNRNGQIQGFASAFDRIWKINYIPNDTITLTYFDHSYTTKCELTVITVNRLLQICRPDIYNINLKTRMPCDTTCNFNLTAYILFRMFREGILISEKTYKGETLSKVNFGDKIFNIIENPGSSLYINRINYLCQTRALLYWIKRRVNNLQSLKILLIRYIQTNKIDFENANIPIDLKDTINIL</sequence>
<proteinExistence type="predicted"/>
<dbReference type="EMBL" id="MK500334">
    <property type="protein sequence ID" value="QBK86309.1"/>
    <property type="molecule type" value="Genomic_DNA"/>
</dbReference>
<reference evidence="1" key="1">
    <citation type="journal article" date="2019" name="MBio">
        <title>Virus Genomes from Deep Sea Sediments Expand the Ocean Megavirome and Support Independent Origins of Viral Gigantism.</title>
        <authorList>
            <person name="Backstrom D."/>
            <person name="Yutin N."/>
            <person name="Jorgensen S.L."/>
            <person name="Dharamshi J."/>
            <person name="Homa F."/>
            <person name="Zaremba-Niedwiedzka K."/>
            <person name="Spang A."/>
            <person name="Wolf Y.I."/>
            <person name="Koonin E.V."/>
            <person name="Ettema T.J."/>
        </authorList>
    </citation>
    <scope>NUCLEOTIDE SEQUENCE</scope>
</reference>
<name>A0A481YT97_9VIRU</name>
<protein>
    <submittedName>
        <fullName evidence="1">Uncharacterized protein</fullName>
    </submittedName>
</protein>
<accession>A0A481YT97</accession>
<gene>
    <name evidence="1" type="ORF">LCMAC102_01040</name>
</gene>